<dbReference type="PANTHER" id="PTHR21666">
    <property type="entry name" value="PEPTIDASE-RELATED"/>
    <property type="match status" value="1"/>
</dbReference>
<sequence length="275" mass="29424">MSRRLAPGLLAAWLLLAVACPARAATQLPERVSQGDLVLGLTTPGSQVAYGERSLRVDAQGRFVFGVGRDETGPVRLTVLHADGRMETIEAPVQPRQWKIERVDGVPQSTVTPSPEIAARIAREQAEVSAARERDDARSDFAAGFRWPVTGRVSGVYGSQRIYNGEPRSPHSGLDVAAPSGTPLRAPAPGVVTFAKPDLYLTGGTVLIDHGHGVSSNFLHLSRIDVKVGERVDQGQVIGRVGATGRATGPHMHWGMNWFGVRVDPQALLDPAGNR</sequence>
<dbReference type="CDD" id="cd12797">
    <property type="entry name" value="M23_peptidase"/>
    <property type="match status" value="1"/>
</dbReference>
<dbReference type="eggNOG" id="COG0739">
    <property type="taxonomic scope" value="Bacteria"/>
</dbReference>
<dbReference type="OrthoDB" id="9815245at2"/>
<dbReference type="PANTHER" id="PTHR21666:SF285">
    <property type="entry name" value="M23 FAMILY METALLOPEPTIDASE"/>
    <property type="match status" value="1"/>
</dbReference>
<dbReference type="STRING" id="1384054.N790_06865"/>
<dbReference type="InterPro" id="IPR050570">
    <property type="entry name" value="Cell_wall_metabolism_enzyme"/>
</dbReference>
<dbReference type="EMBL" id="AVCH01000154">
    <property type="protein sequence ID" value="KFN48015.1"/>
    <property type="molecule type" value="Genomic_DNA"/>
</dbReference>
<dbReference type="InterPro" id="IPR016047">
    <property type="entry name" value="M23ase_b-sheet_dom"/>
</dbReference>
<feature type="signal peptide" evidence="1">
    <location>
        <begin position="1"/>
        <end position="24"/>
    </location>
</feature>
<dbReference type="PATRIC" id="fig|1384054.3.peg.1387"/>
<dbReference type="GO" id="GO:0004222">
    <property type="term" value="F:metalloendopeptidase activity"/>
    <property type="evidence" value="ECO:0007669"/>
    <property type="project" value="TreeGrafter"/>
</dbReference>
<keyword evidence="1" id="KW-0732">Signal</keyword>
<evidence type="ECO:0000259" key="2">
    <source>
        <dbReference type="Pfam" id="PF01551"/>
    </source>
</evidence>
<evidence type="ECO:0000313" key="4">
    <source>
        <dbReference type="Proteomes" id="UP000029392"/>
    </source>
</evidence>
<proteinExistence type="predicted"/>
<gene>
    <name evidence="3" type="ORF">N790_06865</name>
</gene>
<accession>A0A091BUJ8</accession>
<dbReference type="Pfam" id="PF01551">
    <property type="entry name" value="Peptidase_M23"/>
    <property type="match status" value="1"/>
</dbReference>
<protein>
    <recommendedName>
        <fullName evidence="2">M23ase beta-sheet core domain-containing protein</fullName>
    </recommendedName>
</protein>
<dbReference type="AlphaFoldDB" id="A0A091BUJ8"/>
<dbReference type="Gene3D" id="2.70.70.10">
    <property type="entry name" value="Glucose Permease (Domain IIA)"/>
    <property type="match status" value="1"/>
</dbReference>
<name>A0A091BUJ8_9GAMM</name>
<evidence type="ECO:0000256" key="1">
    <source>
        <dbReference type="SAM" id="SignalP"/>
    </source>
</evidence>
<feature type="domain" description="M23ase beta-sheet core" evidence="2">
    <location>
        <begin position="170"/>
        <end position="265"/>
    </location>
</feature>
<dbReference type="SUPFAM" id="SSF51261">
    <property type="entry name" value="Duplicated hybrid motif"/>
    <property type="match status" value="1"/>
</dbReference>
<reference evidence="3 4" key="1">
    <citation type="submission" date="2013-09" db="EMBL/GenBank/DDBJ databases">
        <title>Genome sequencing of Arenimonas malthae.</title>
        <authorList>
            <person name="Chen F."/>
            <person name="Wang G."/>
        </authorList>
    </citation>
    <scope>NUCLEOTIDE SEQUENCE [LARGE SCALE GENOMIC DNA]</scope>
    <source>
        <strain evidence="3 4">CC-JY-1</strain>
    </source>
</reference>
<dbReference type="FunFam" id="2.70.70.10:FF:000019">
    <property type="entry name" value="M23 family peptidase"/>
    <property type="match status" value="1"/>
</dbReference>
<dbReference type="RefSeq" id="WP_043802788.1">
    <property type="nucleotide sequence ID" value="NZ_AVCH01000154.1"/>
</dbReference>
<dbReference type="Proteomes" id="UP000029392">
    <property type="component" value="Unassembled WGS sequence"/>
</dbReference>
<evidence type="ECO:0000313" key="3">
    <source>
        <dbReference type="EMBL" id="KFN48015.1"/>
    </source>
</evidence>
<comment type="caution">
    <text evidence="3">The sequence shown here is derived from an EMBL/GenBank/DDBJ whole genome shotgun (WGS) entry which is preliminary data.</text>
</comment>
<organism evidence="3 4">
    <name type="scientific">Arenimonas malthae CC-JY-1</name>
    <dbReference type="NCBI Taxonomy" id="1384054"/>
    <lineage>
        <taxon>Bacteria</taxon>
        <taxon>Pseudomonadati</taxon>
        <taxon>Pseudomonadota</taxon>
        <taxon>Gammaproteobacteria</taxon>
        <taxon>Lysobacterales</taxon>
        <taxon>Lysobacteraceae</taxon>
        <taxon>Arenimonas</taxon>
    </lineage>
</organism>
<feature type="chain" id="PRO_5001871911" description="M23ase beta-sheet core domain-containing protein" evidence="1">
    <location>
        <begin position="25"/>
        <end position="275"/>
    </location>
</feature>
<keyword evidence="4" id="KW-1185">Reference proteome</keyword>
<dbReference type="InterPro" id="IPR011055">
    <property type="entry name" value="Dup_hybrid_motif"/>
</dbReference>
<dbReference type="PROSITE" id="PS51257">
    <property type="entry name" value="PROKAR_LIPOPROTEIN"/>
    <property type="match status" value="1"/>
</dbReference>